<protein>
    <submittedName>
        <fullName evidence="3">Uncharacterized protein</fullName>
    </submittedName>
</protein>
<dbReference type="Proteomes" id="UP000215914">
    <property type="component" value="Chromosome 10"/>
</dbReference>
<name>A0A251TGW1_HELAN</name>
<dbReference type="EMBL" id="CM007899">
    <property type="protein sequence ID" value="OTG10365.1"/>
    <property type="molecule type" value="Genomic_DNA"/>
</dbReference>
<feature type="region of interest" description="Disordered" evidence="1">
    <location>
        <begin position="15"/>
        <end position="41"/>
    </location>
</feature>
<sequence>MGCLRTSTLTLAVTNSNHPPCPYPSNPTPSNNPSILGPRPDQAYAAGFTPTDIQQALYTMSLQQPDPTGYMATSATGNYTTPQGPQDQGSHP</sequence>
<gene>
    <name evidence="3" type="ORF">HannXRQ_Chr10g0286781</name>
    <name evidence="2" type="ORF">HanXRQr2_Chr07g0288581</name>
</gene>
<evidence type="ECO:0000313" key="3">
    <source>
        <dbReference type="EMBL" id="OTG10365.1"/>
    </source>
</evidence>
<dbReference type="InParanoid" id="A0A251TGW1"/>
<evidence type="ECO:0000313" key="4">
    <source>
        <dbReference type="Proteomes" id="UP000215914"/>
    </source>
</evidence>
<reference evidence="2 4" key="1">
    <citation type="journal article" date="2017" name="Nature">
        <title>The sunflower genome provides insights into oil metabolism, flowering and Asterid evolution.</title>
        <authorList>
            <person name="Badouin H."/>
            <person name="Gouzy J."/>
            <person name="Grassa C.J."/>
            <person name="Murat F."/>
            <person name="Staton S.E."/>
            <person name="Cottret L."/>
            <person name="Lelandais-Briere C."/>
            <person name="Owens G.L."/>
            <person name="Carrere S."/>
            <person name="Mayjonade B."/>
            <person name="Legrand L."/>
            <person name="Gill N."/>
            <person name="Kane N.C."/>
            <person name="Bowers J.E."/>
            <person name="Hubner S."/>
            <person name="Bellec A."/>
            <person name="Berard A."/>
            <person name="Berges H."/>
            <person name="Blanchet N."/>
            <person name="Boniface M.C."/>
            <person name="Brunel D."/>
            <person name="Catrice O."/>
            <person name="Chaidir N."/>
            <person name="Claudel C."/>
            <person name="Donnadieu C."/>
            <person name="Faraut T."/>
            <person name="Fievet G."/>
            <person name="Helmstetter N."/>
            <person name="King M."/>
            <person name="Knapp S.J."/>
            <person name="Lai Z."/>
            <person name="Le Paslier M.C."/>
            <person name="Lippi Y."/>
            <person name="Lorenzon L."/>
            <person name="Mandel J.R."/>
            <person name="Marage G."/>
            <person name="Marchand G."/>
            <person name="Marquand E."/>
            <person name="Bret-Mestries E."/>
            <person name="Morien E."/>
            <person name="Nambeesan S."/>
            <person name="Nguyen T."/>
            <person name="Pegot-Espagnet P."/>
            <person name="Pouilly N."/>
            <person name="Raftis F."/>
            <person name="Sallet E."/>
            <person name="Schiex T."/>
            <person name="Thomas J."/>
            <person name="Vandecasteele C."/>
            <person name="Vares D."/>
            <person name="Vear F."/>
            <person name="Vautrin S."/>
            <person name="Crespi M."/>
            <person name="Mangin B."/>
            <person name="Burke J.M."/>
            <person name="Salse J."/>
            <person name="Munos S."/>
            <person name="Vincourt P."/>
            <person name="Rieseberg L.H."/>
            <person name="Langlade N.B."/>
        </authorList>
    </citation>
    <scope>NUCLEOTIDE SEQUENCE [LARGE SCALE GENOMIC DNA]</scope>
    <source>
        <strain evidence="4">cv. SF193</strain>
        <tissue evidence="2">Leaves</tissue>
    </source>
</reference>
<evidence type="ECO:0000256" key="1">
    <source>
        <dbReference type="SAM" id="MobiDB-lite"/>
    </source>
</evidence>
<reference evidence="3" key="2">
    <citation type="submission" date="2017-02" db="EMBL/GenBank/DDBJ databases">
        <title>Sunflower complete genome.</title>
        <authorList>
            <person name="Langlade N."/>
            <person name="Munos S."/>
        </authorList>
    </citation>
    <scope>NUCLEOTIDE SEQUENCE [LARGE SCALE GENOMIC DNA]</scope>
    <source>
        <tissue evidence="3">Leaves</tissue>
    </source>
</reference>
<dbReference type="Gramene" id="mRNA:HanXRQr2_Chr07g0288581">
    <property type="protein sequence ID" value="mRNA:HanXRQr2_Chr07g0288581"/>
    <property type="gene ID" value="HanXRQr2_Chr07g0288581"/>
</dbReference>
<proteinExistence type="predicted"/>
<reference evidence="2" key="3">
    <citation type="submission" date="2020-06" db="EMBL/GenBank/DDBJ databases">
        <title>Helianthus annuus Genome sequencing and assembly Release 2.</title>
        <authorList>
            <person name="Gouzy J."/>
            <person name="Langlade N."/>
            <person name="Munos S."/>
        </authorList>
    </citation>
    <scope>NUCLEOTIDE SEQUENCE</scope>
    <source>
        <tissue evidence="2">Leaves</tissue>
    </source>
</reference>
<dbReference type="AlphaFoldDB" id="A0A251TGW1"/>
<feature type="region of interest" description="Disordered" evidence="1">
    <location>
        <begin position="64"/>
        <end position="92"/>
    </location>
</feature>
<evidence type="ECO:0000313" key="2">
    <source>
        <dbReference type="EMBL" id="KAF5798085.1"/>
    </source>
</evidence>
<keyword evidence="4" id="KW-1185">Reference proteome</keyword>
<accession>A0A251TGW1</accession>
<organism evidence="3 4">
    <name type="scientific">Helianthus annuus</name>
    <name type="common">Common sunflower</name>
    <dbReference type="NCBI Taxonomy" id="4232"/>
    <lineage>
        <taxon>Eukaryota</taxon>
        <taxon>Viridiplantae</taxon>
        <taxon>Streptophyta</taxon>
        <taxon>Embryophyta</taxon>
        <taxon>Tracheophyta</taxon>
        <taxon>Spermatophyta</taxon>
        <taxon>Magnoliopsida</taxon>
        <taxon>eudicotyledons</taxon>
        <taxon>Gunneridae</taxon>
        <taxon>Pentapetalae</taxon>
        <taxon>asterids</taxon>
        <taxon>campanulids</taxon>
        <taxon>Asterales</taxon>
        <taxon>Asteraceae</taxon>
        <taxon>Asteroideae</taxon>
        <taxon>Heliantheae alliance</taxon>
        <taxon>Heliantheae</taxon>
        <taxon>Helianthus</taxon>
    </lineage>
</organism>
<dbReference type="EMBL" id="MNCJ02000322">
    <property type="protein sequence ID" value="KAF5798085.1"/>
    <property type="molecule type" value="Genomic_DNA"/>
</dbReference>